<dbReference type="SUPFAM" id="SSF53218">
    <property type="entry name" value="Molybdenum cofactor biosynthesis proteins"/>
    <property type="match status" value="1"/>
</dbReference>
<comment type="similarity">
    <text evidence="3 6">Belongs to the MoaB/Mog family.</text>
</comment>
<evidence type="ECO:0000256" key="5">
    <source>
        <dbReference type="ARBA" id="ARBA00023150"/>
    </source>
</evidence>
<name>A0A2W6PBR4_9BACL</name>
<dbReference type="Gene3D" id="3.40.980.10">
    <property type="entry name" value="MoaB/Mog-like domain"/>
    <property type="match status" value="1"/>
</dbReference>
<dbReference type="NCBIfam" id="TIGR00177">
    <property type="entry name" value="molyb_syn"/>
    <property type="match status" value="1"/>
</dbReference>
<reference evidence="8 9" key="1">
    <citation type="submission" date="2018-06" db="EMBL/GenBank/DDBJ databases">
        <title>Isolation of heavy metals resistant Paenibacillus silvae NC2 from Gold-Copper mine in ZiJin, China.</title>
        <authorList>
            <person name="Xu J."/>
            <person name="Mazhar H.S."/>
            <person name="Rensing C."/>
        </authorList>
    </citation>
    <scope>NUCLEOTIDE SEQUENCE [LARGE SCALE GENOMIC DNA]</scope>
    <source>
        <strain evidence="8 9">NC2</strain>
    </source>
</reference>
<dbReference type="RefSeq" id="WP_111268958.1">
    <property type="nucleotide sequence ID" value="NZ_QKWW01000012.1"/>
</dbReference>
<accession>A0A2W6PBR4</accession>
<dbReference type="FunFam" id="3.40.980.10:FF:000006">
    <property type="entry name" value="Molybdenum cofactor biosynthesis protein B"/>
    <property type="match status" value="1"/>
</dbReference>
<dbReference type="InterPro" id="IPR001453">
    <property type="entry name" value="MoaB/Mog_dom"/>
</dbReference>
<gene>
    <name evidence="8" type="ORF">DN757_03890</name>
</gene>
<evidence type="ECO:0000259" key="7">
    <source>
        <dbReference type="SMART" id="SM00852"/>
    </source>
</evidence>
<evidence type="ECO:0000256" key="1">
    <source>
        <dbReference type="ARBA" id="ARBA00003487"/>
    </source>
</evidence>
<dbReference type="PANTHER" id="PTHR43232:SF2">
    <property type="entry name" value="MOLYBDENUM COFACTOR BIOSYNTHESIS PROTEIN B"/>
    <property type="match status" value="1"/>
</dbReference>
<dbReference type="InterPro" id="IPR012245">
    <property type="entry name" value="MoaB"/>
</dbReference>
<evidence type="ECO:0000256" key="3">
    <source>
        <dbReference type="ARBA" id="ARBA00006112"/>
    </source>
</evidence>
<dbReference type="PIRSF" id="PIRSF006443">
    <property type="entry name" value="MoaB"/>
    <property type="match status" value="1"/>
</dbReference>
<keyword evidence="5 6" id="KW-0501">Molybdenum cofactor biosynthesis</keyword>
<dbReference type="UniPathway" id="UPA00344"/>
<dbReference type="CDD" id="cd00886">
    <property type="entry name" value="MogA_MoaB"/>
    <property type="match status" value="1"/>
</dbReference>
<dbReference type="EMBL" id="QKWW01000012">
    <property type="protein sequence ID" value="PZT57060.1"/>
    <property type="molecule type" value="Genomic_DNA"/>
</dbReference>
<dbReference type="SMART" id="SM00852">
    <property type="entry name" value="MoCF_biosynth"/>
    <property type="match status" value="1"/>
</dbReference>
<comment type="pathway">
    <text evidence="2 6">Cofactor biosynthesis; molybdopterin biosynthesis.</text>
</comment>
<dbReference type="PANTHER" id="PTHR43232">
    <property type="entry name" value="MOLYBDENUM COFACTOR BIOSYNTHESIS PROTEIN B"/>
    <property type="match status" value="1"/>
</dbReference>
<evidence type="ECO:0000256" key="4">
    <source>
        <dbReference type="ARBA" id="ARBA00015262"/>
    </source>
</evidence>
<evidence type="ECO:0000313" key="8">
    <source>
        <dbReference type="EMBL" id="PZT57060.1"/>
    </source>
</evidence>
<comment type="function">
    <text evidence="1 6">May be involved in the biosynthesis of molybdopterin.</text>
</comment>
<sequence>MANSVEQHRQEAPPTVACMIVTVSDTRTKETDTSGQLMNQLLQESGYHVVEYIITPDETEQIQSILQAASVREDIEAVLLSGGTGIASRDTTYEAVSSLLDKELPGFGEIFRYLSFTEDIGSAAILSRAVAGTIGRTAVFSMPGSRGAVKLAMERIILPELRHVMREIYKPV</sequence>
<proteinExistence type="inferred from homology"/>
<feature type="domain" description="MoaB/Mog" evidence="7">
    <location>
        <begin position="19"/>
        <end position="164"/>
    </location>
</feature>
<organism evidence="8 9">
    <name type="scientific">Paenibacillus silvae</name>
    <dbReference type="NCBI Taxonomy" id="1325358"/>
    <lineage>
        <taxon>Bacteria</taxon>
        <taxon>Bacillati</taxon>
        <taxon>Bacillota</taxon>
        <taxon>Bacilli</taxon>
        <taxon>Bacillales</taxon>
        <taxon>Paenibacillaceae</taxon>
        <taxon>Paenibacillus</taxon>
    </lineage>
</organism>
<dbReference type="GO" id="GO:0006777">
    <property type="term" value="P:Mo-molybdopterin cofactor biosynthetic process"/>
    <property type="evidence" value="ECO:0007669"/>
    <property type="project" value="UniProtKB-UniRule"/>
</dbReference>
<evidence type="ECO:0000256" key="6">
    <source>
        <dbReference type="PIRNR" id="PIRNR006443"/>
    </source>
</evidence>
<dbReference type="Proteomes" id="UP000249204">
    <property type="component" value="Unassembled WGS sequence"/>
</dbReference>
<dbReference type="AlphaFoldDB" id="A0A2W6PBR4"/>
<protein>
    <recommendedName>
        <fullName evidence="4 6">Molybdenum cofactor biosynthesis protein B</fullName>
    </recommendedName>
</protein>
<evidence type="ECO:0000256" key="2">
    <source>
        <dbReference type="ARBA" id="ARBA00005046"/>
    </source>
</evidence>
<dbReference type="Pfam" id="PF00994">
    <property type="entry name" value="MoCF_biosynth"/>
    <property type="match status" value="1"/>
</dbReference>
<comment type="caution">
    <text evidence="8">The sequence shown here is derived from an EMBL/GenBank/DDBJ whole genome shotgun (WGS) entry which is preliminary data.</text>
</comment>
<evidence type="ECO:0000313" key="9">
    <source>
        <dbReference type="Proteomes" id="UP000249204"/>
    </source>
</evidence>
<dbReference type="GO" id="GO:0005829">
    <property type="term" value="C:cytosol"/>
    <property type="evidence" value="ECO:0007669"/>
    <property type="project" value="TreeGrafter"/>
</dbReference>
<dbReference type="InterPro" id="IPR036425">
    <property type="entry name" value="MoaB/Mog-like_dom_sf"/>
</dbReference>